<sequence>MAFDYFVILAEMRTGSNLLESNLNAFDGIECHGELFNTGFLNTPGTESYLGVTFAQREADPWSLMMAARATGARMPGFRLFHDHDPRIWDHVLRDTACAKIVLTRNPLDSYVSRKIAAATNQWKLGDVKNRRQTQVSFDAGEFETHLSRLQSTQIEILNTLQSTGQSAFYIGYDDANDLDVLNGLARWLGLASRIDRLPRALKKQNPEPLDQKLSNPGDVAKALARIDRFDLGRTPNFEVRRGPMLDAAQGGAQTRLLFLPLRGGPEAGVIRWMAALDQVAPEALTTGFDEGRLHRWRRDRAGLRSFTVLRHPLERAYSVFCARIVTGEVAPVRDHMIRLFDTDPTRASSSEDGFRDAFKAYLKFCRASISGQTGLQPWPIWATQAALLDGYARVISPDLVLREEDLAEDLPRLARRLGHDAPPDWTPEREGDSSPTSRPALSEIRDSYITRLVREAYGRDFDTFGFTDL</sequence>
<dbReference type="Gene3D" id="3.40.50.300">
    <property type="entry name" value="P-loop containing nucleotide triphosphate hydrolases"/>
    <property type="match status" value="1"/>
</dbReference>
<dbReference type="GeneID" id="94363669"/>
<dbReference type="Pfam" id="PF03567">
    <property type="entry name" value="Sulfotransfer_2"/>
    <property type="match status" value="1"/>
</dbReference>
<dbReference type="Proteomes" id="UP000244940">
    <property type="component" value="Unassembled WGS sequence"/>
</dbReference>
<dbReference type="GO" id="GO:0016020">
    <property type="term" value="C:membrane"/>
    <property type="evidence" value="ECO:0007669"/>
    <property type="project" value="InterPro"/>
</dbReference>
<dbReference type="RefSeq" id="WP_109531615.1">
    <property type="nucleotide sequence ID" value="NZ_QEYD01000001.1"/>
</dbReference>
<dbReference type="EMBL" id="QEYD01000001">
    <property type="protein sequence ID" value="PWE31814.1"/>
    <property type="molecule type" value="Genomic_DNA"/>
</dbReference>
<dbReference type="SUPFAM" id="SSF52540">
    <property type="entry name" value="P-loop containing nucleoside triphosphate hydrolases"/>
    <property type="match status" value="1"/>
</dbReference>
<feature type="region of interest" description="Disordered" evidence="1">
    <location>
        <begin position="418"/>
        <end position="441"/>
    </location>
</feature>
<reference evidence="2 3" key="1">
    <citation type="submission" date="2018-05" db="EMBL/GenBank/DDBJ databases">
        <title>Pararhodobacter marina sp. nov., isolated from deep-sea water of the Indian Ocean.</title>
        <authorList>
            <person name="Lai Q.Sr."/>
            <person name="Liu X."/>
            <person name="Shao Z."/>
        </authorList>
    </citation>
    <scope>NUCLEOTIDE SEQUENCE [LARGE SCALE GENOMIC DNA]</scope>
    <source>
        <strain evidence="2 3">CIC4N-9</strain>
    </source>
</reference>
<name>A0A2U2CJ51_9RHOB</name>
<gene>
    <name evidence="2" type="ORF">C4N9_02085</name>
</gene>
<evidence type="ECO:0000256" key="1">
    <source>
        <dbReference type="SAM" id="MobiDB-lite"/>
    </source>
</evidence>
<dbReference type="InterPro" id="IPR027417">
    <property type="entry name" value="P-loop_NTPase"/>
</dbReference>
<accession>A0A2U2CJ51</accession>
<protein>
    <submittedName>
        <fullName evidence="2">Nodulation protein NodH</fullName>
    </submittedName>
</protein>
<comment type="caution">
    <text evidence="2">The sequence shown here is derived from an EMBL/GenBank/DDBJ whole genome shotgun (WGS) entry which is preliminary data.</text>
</comment>
<dbReference type="InterPro" id="IPR005331">
    <property type="entry name" value="Sulfotransferase"/>
</dbReference>
<evidence type="ECO:0000313" key="3">
    <source>
        <dbReference type="Proteomes" id="UP000244940"/>
    </source>
</evidence>
<organism evidence="2 3">
    <name type="scientific">Pararhodobacter marinus</name>
    <dbReference type="NCBI Taxonomy" id="2184063"/>
    <lineage>
        <taxon>Bacteria</taxon>
        <taxon>Pseudomonadati</taxon>
        <taxon>Pseudomonadota</taxon>
        <taxon>Alphaproteobacteria</taxon>
        <taxon>Rhodobacterales</taxon>
        <taxon>Paracoccaceae</taxon>
        <taxon>Pararhodobacter</taxon>
    </lineage>
</organism>
<evidence type="ECO:0000313" key="2">
    <source>
        <dbReference type="EMBL" id="PWE31814.1"/>
    </source>
</evidence>
<dbReference type="OrthoDB" id="7802556at2"/>
<proteinExistence type="predicted"/>
<keyword evidence="3" id="KW-1185">Reference proteome</keyword>
<dbReference type="GO" id="GO:0008146">
    <property type="term" value="F:sulfotransferase activity"/>
    <property type="evidence" value="ECO:0007669"/>
    <property type="project" value="InterPro"/>
</dbReference>
<dbReference type="AlphaFoldDB" id="A0A2U2CJ51"/>
<feature type="compositionally biased region" description="Basic and acidic residues" evidence="1">
    <location>
        <begin position="418"/>
        <end position="433"/>
    </location>
</feature>